<dbReference type="GO" id="GO:0004553">
    <property type="term" value="F:hydrolase activity, hydrolyzing O-glycosyl compounds"/>
    <property type="evidence" value="ECO:0007669"/>
    <property type="project" value="InterPro"/>
</dbReference>
<evidence type="ECO:0000313" key="3">
    <source>
        <dbReference type="Proteomes" id="UP000295184"/>
    </source>
</evidence>
<organism evidence="2 3">
    <name type="scientific">Allofournierella massiliensis</name>
    <dbReference type="NCBI Taxonomy" id="1650663"/>
    <lineage>
        <taxon>Bacteria</taxon>
        <taxon>Bacillati</taxon>
        <taxon>Bacillota</taxon>
        <taxon>Clostridia</taxon>
        <taxon>Eubacteriales</taxon>
        <taxon>Oscillospiraceae</taxon>
        <taxon>Allofournierella</taxon>
    </lineage>
</organism>
<dbReference type="OrthoDB" id="9803238at2"/>
<dbReference type="NCBIfam" id="TIGR03568">
    <property type="entry name" value="NeuC_NnaA"/>
    <property type="match status" value="1"/>
</dbReference>
<dbReference type="PANTHER" id="PTHR43174">
    <property type="entry name" value="UDP-N-ACETYLGLUCOSAMINE 2-EPIMERASE"/>
    <property type="match status" value="1"/>
</dbReference>
<evidence type="ECO:0000313" key="2">
    <source>
        <dbReference type="EMBL" id="TCL57808.1"/>
    </source>
</evidence>
<dbReference type="Pfam" id="PF02350">
    <property type="entry name" value="Epimerase_2"/>
    <property type="match status" value="1"/>
</dbReference>
<dbReference type="STRING" id="1650663.GCA_001486665_01153"/>
<dbReference type="InterPro" id="IPR020004">
    <property type="entry name" value="UDP-GlcNAc_Epase"/>
</dbReference>
<feature type="domain" description="UDP-N-acetylglucosamine 2-epimerase" evidence="1">
    <location>
        <begin position="28"/>
        <end position="376"/>
    </location>
</feature>
<dbReference type="EMBL" id="SLUM01000009">
    <property type="protein sequence ID" value="TCL57808.1"/>
    <property type="molecule type" value="Genomic_DNA"/>
</dbReference>
<dbReference type="InterPro" id="IPR029767">
    <property type="entry name" value="WecB-like"/>
</dbReference>
<comment type="caution">
    <text evidence="2">The sequence shown here is derived from an EMBL/GenBank/DDBJ whole genome shotgun (WGS) entry which is preliminary data.</text>
</comment>
<dbReference type="RefSeq" id="WP_058963631.1">
    <property type="nucleotide sequence ID" value="NZ_CABKVM010000015.1"/>
</dbReference>
<dbReference type="CDD" id="cd03786">
    <property type="entry name" value="GTB_UDP-GlcNAc_2-Epimerase"/>
    <property type="match status" value="1"/>
</dbReference>
<name>A0A4R1QV43_9FIRM</name>
<dbReference type="SUPFAM" id="SSF53756">
    <property type="entry name" value="UDP-Glycosyltransferase/glycogen phosphorylase"/>
    <property type="match status" value="1"/>
</dbReference>
<dbReference type="PANTHER" id="PTHR43174:SF3">
    <property type="entry name" value="UDP-N-ACETYLGLUCOSAMINE 2-EPIMERASE"/>
    <property type="match status" value="1"/>
</dbReference>
<dbReference type="GO" id="GO:0006047">
    <property type="term" value="P:UDP-N-acetylglucosamine metabolic process"/>
    <property type="evidence" value="ECO:0007669"/>
    <property type="project" value="InterPro"/>
</dbReference>
<proteinExistence type="predicted"/>
<sequence length="396" mass="42602">MAAQPKTLAVVTGTRAEYGLLRPVIQKLLKSDDFILKVLVTGAHLAPEFGNTVQEIEADGVPIAARIPILKFGTGPLATADTVAYTIQQFSRWFWEHKPDAVLVLGDRYEIFAAAQAAAMTGVPIAHISGGDVTLGAADDYYRHCITKMAHLHFPSCAEYARRVIRMGEAPDTVFNVGGLGDENIRTMPKMSREELSESLGFDLSGPFALVTFHPETAGGASPTQQVAQLLDAMEQLQKTQPVRWLITKANADAGGLAINELIDRWVEKYPDRAIAFTSLGVKRYLSAMACAAAVVGNSSSGVVETPTFGVPTVNIGERQAGRIICPNVICCPAEKTKILTALKTAFSPKFAAKAKRTVSPYNGGDTSGRIVQILRQQLARPEFGAPKGFYDGPVE</sequence>
<protein>
    <submittedName>
        <fullName evidence="2">GDP/UDP-N,N'-diacetylbacillosamine 2-epimerase (Hydrolysing)</fullName>
    </submittedName>
</protein>
<dbReference type="Gene3D" id="3.40.50.2000">
    <property type="entry name" value="Glycogen Phosphorylase B"/>
    <property type="match status" value="2"/>
</dbReference>
<reference evidence="2 3" key="1">
    <citation type="submission" date="2019-03" db="EMBL/GenBank/DDBJ databases">
        <title>Genomic Encyclopedia of Type Strains, Phase IV (KMG-IV): sequencing the most valuable type-strain genomes for metagenomic binning, comparative biology and taxonomic classification.</title>
        <authorList>
            <person name="Goeker M."/>
        </authorList>
    </citation>
    <scope>NUCLEOTIDE SEQUENCE [LARGE SCALE GENOMIC DNA]</scope>
    <source>
        <strain evidence="2 3">DSM 100451</strain>
    </source>
</reference>
<dbReference type="Proteomes" id="UP000295184">
    <property type="component" value="Unassembled WGS sequence"/>
</dbReference>
<evidence type="ECO:0000259" key="1">
    <source>
        <dbReference type="Pfam" id="PF02350"/>
    </source>
</evidence>
<accession>A0A4R1QV43</accession>
<gene>
    <name evidence="2" type="ORF">EDD77_10982</name>
</gene>
<dbReference type="AlphaFoldDB" id="A0A4R1QV43"/>
<dbReference type="GeneID" id="97380782"/>
<dbReference type="InterPro" id="IPR003331">
    <property type="entry name" value="UDP_GlcNAc_Epimerase_2_dom"/>
</dbReference>